<feature type="region of interest" description="Disordered" evidence="1">
    <location>
        <begin position="64"/>
        <end position="167"/>
    </location>
</feature>
<dbReference type="OrthoDB" id="5419666at2759"/>
<feature type="region of interest" description="Disordered" evidence="1">
    <location>
        <begin position="1"/>
        <end position="22"/>
    </location>
</feature>
<evidence type="ECO:0000256" key="1">
    <source>
        <dbReference type="SAM" id="MobiDB-lite"/>
    </source>
</evidence>
<dbReference type="Proteomes" id="UP000054383">
    <property type="component" value="Unassembled WGS sequence"/>
</dbReference>
<keyword evidence="3" id="KW-1185">Reference proteome</keyword>
<organism evidence="2 3">
    <name type="scientific">Talaromyces islandicus</name>
    <name type="common">Penicillium islandicum</name>
    <dbReference type="NCBI Taxonomy" id="28573"/>
    <lineage>
        <taxon>Eukaryota</taxon>
        <taxon>Fungi</taxon>
        <taxon>Dikarya</taxon>
        <taxon>Ascomycota</taxon>
        <taxon>Pezizomycotina</taxon>
        <taxon>Eurotiomycetes</taxon>
        <taxon>Eurotiomycetidae</taxon>
        <taxon>Eurotiales</taxon>
        <taxon>Trichocomaceae</taxon>
        <taxon>Talaromyces</taxon>
        <taxon>Talaromyces sect. Islandici</taxon>
    </lineage>
</organism>
<evidence type="ECO:0000313" key="3">
    <source>
        <dbReference type="Proteomes" id="UP000054383"/>
    </source>
</evidence>
<dbReference type="AlphaFoldDB" id="A0A0U1LTE8"/>
<sequence length="250" mass="27007">MAIAIGRAFTKRTKRPEISTPMPYREGAVKYSTGTIRRGKISGPVELLSATNPLVYNAPDLNGLSSSSSASSLRSSNDSDLTPTSPATPLSDESLPGPNHLSGYFPKRSATISSTARSSTSSTGADAPNVPKRALSHTKKSHQDLARKRSLSRLSPPPTSMNAPVTRRPAQDVFAPVPESSEHPFSRELDKVNEVAEDFGALRVLDEEEQILLSRGLKKFTVDDYLCEIEELYGGVFDDHIGPIASNAWL</sequence>
<gene>
    <name evidence="2" type="ORF">PISL3812_03674</name>
</gene>
<feature type="compositionally biased region" description="Low complexity" evidence="1">
    <location>
        <begin position="64"/>
        <end position="81"/>
    </location>
</feature>
<accession>A0A0U1LTE8</accession>
<protein>
    <submittedName>
        <fullName evidence="2">Uncharacterized protein</fullName>
    </submittedName>
</protein>
<dbReference type="EMBL" id="CVMT01000002">
    <property type="protein sequence ID" value="CRG86664.1"/>
    <property type="molecule type" value="Genomic_DNA"/>
</dbReference>
<feature type="compositionally biased region" description="Low complexity" evidence="1">
    <location>
        <begin position="108"/>
        <end position="123"/>
    </location>
</feature>
<name>A0A0U1LTE8_TALIS</name>
<evidence type="ECO:0000313" key="2">
    <source>
        <dbReference type="EMBL" id="CRG86664.1"/>
    </source>
</evidence>
<reference evidence="2 3" key="1">
    <citation type="submission" date="2015-04" db="EMBL/GenBank/DDBJ databases">
        <authorList>
            <person name="Syromyatnikov M.Y."/>
            <person name="Popov V.N."/>
        </authorList>
    </citation>
    <scope>NUCLEOTIDE SEQUENCE [LARGE SCALE GENOMIC DNA]</scope>
    <source>
        <strain evidence="2">WF-38-12</strain>
    </source>
</reference>
<proteinExistence type="predicted"/>
<dbReference type="OMA" id="LVHTTNM"/>